<dbReference type="Proteomes" id="UP001164705">
    <property type="component" value="Chromosome"/>
</dbReference>
<sequence length="339" mass="35628">MFSIMIMLEFCNLTGTDQIDFNTESNVFNVDGVIKSSAIVGSAATTGVAFGENDLILASPTPGIYFDDTSSTGSFPNRDWLIKSNDYFDNGENYFAVLDTTATLSSVPFKVMAGAPNRAMEINSNGNVSIGNLIPTERLELDGIVSAISFVGSGKNLTNLSGGGTASTTNTGSTTIGADSDADGNGGILLDTFSSGLFIESDGTVHNGVADPLYHLNISGDVQFESLTATGLSVGASLERSVFTELNAVNFAQYDVTNKEVVLFNNGASVSVFGFLGGVKGQKVCFINIHPTNTVTFFTVGNEIAPVSMGANPVLSQNESLTMIYDGSNWIYSDYVVSP</sequence>
<keyword evidence="2" id="KW-1185">Reference proteome</keyword>
<name>A0A9E8MUY3_9FLAO</name>
<evidence type="ECO:0000313" key="2">
    <source>
        <dbReference type="Proteomes" id="UP001164705"/>
    </source>
</evidence>
<dbReference type="EMBL" id="CP113088">
    <property type="protein sequence ID" value="WAC01389.1"/>
    <property type="molecule type" value="Genomic_DNA"/>
</dbReference>
<proteinExistence type="predicted"/>
<dbReference type="RefSeq" id="WP_267676003.1">
    <property type="nucleotide sequence ID" value="NZ_CP113088.1"/>
</dbReference>
<reference evidence="1" key="1">
    <citation type="submission" date="2022-11" db="EMBL/GenBank/DDBJ databases">
        <title>Lacinutrix neustonica HL-RS19T sp. nov., isolated from the surface microlayer sample of brackish Lake Shihwa.</title>
        <authorList>
            <person name="Choi J.Y."/>
            <person name="Hwang C.Y."/>
        </authorList>
    </citation>
    <scope>NUCLEOTIDE SEQUENCE</scope>
    <source>
        <strain evidence="1">HL-RS19</strain>
    </source>
</reference>
<accession>A0A9E8MUY3</accession>
<organism evidence="1 2">
    <name type="scientific">Lacinutrix neustonica</name>
    <dbReference type="NCBI Taxonomy" id="2980107"/>
    <lineage>
        <taxon>Bacteria</taxon>
        <taxon>Pseudomonadati</taxon>
        <taxon>Bacteroidota</taxon>
        <taxon>Flavobacteriia</taxon>
        <taxon>Flavobacteriales</taxon>
        <taxon>Flavobacteriaceae</taxon>
        <taxon>Lacinutrix</taxon>
    </lineage>
</organism>
<dbReference type="KEGG" id="lnu:N7U66_15200"/>
<evidence type="ECO:0000313" key="1">
    <source>
        <dbReference type="EMBL" id="WAC01389.1"/>
    </source>
</evidence>
<protein>
    <submittedName>
        <fullName evidence="1">Uncharacterized protein</fullName>
    </submittedName>
</protein>
<dbReference type="AlphaFoldDB" id="A0A9E8MUY3"/>
<gene>
    <name evidence="1" type="ORF">N7U66_15200</name>
</gene>